<dbReference type="STRING" id="716816.BST96_04560"/>
<evidence type="ECO:0000259" key="10">
    <source>
        <dbReference type="PROSITE" id="PS50885"/>
    </source>
</evidence>
<comment type="similarity">
    <text evidence="6">Belongs to the methyl-accepting chemotaxis (MCP) protein family.</text>
</comment>
<organism evidence="11 12">
    <name type="scientific">Oceanicoccus sagamiensis</name>
    <dbReference type="NCBI Taxonomy" id="716816"/>
    <lineage>
        <taxon>Bacteria</taxon>
        <taxon>Pseudomonadati</taxon>
        <taxon>Pseudomonadota</taxon>
        <taxon>Gammaproteobacteria</taxon>
        <taxon>Cellvibrionales</taxon>
        <taxon>Spongiibacteraceae</taxon>
        <taxon>Oceanicoccus</taxon>
    </lineage>
</organism>
<dbReference type="KEGG" id="osg:BST96_04560"/>
<name>A0A1X9ND45_9GAMM</name>
<evidence type="ECO:0000313" key="12">
    <source>
        <dbReference type="Proteomes" id="UP000193450"/>
    </source>
</evidence>
<evidence type="ECO:0000256" key="1">
    <source>
        <dbReference type="ARBA" id="ARBA00004141"/>
    </source>
</evidence>
<proteinExistence type="inferred from homology"/>
<comment type="subcellular location">
    <subcellularLocation>
        <location evidence="1">Membrane</location>
        <topology evidence="1">Multi-pass membrane protein</topology>
    </subcellularLocation>
</comment>
<dbReference type="SMART" id="SM00283">
    <property type="entry name" value="MA"/>
    <property type="match status" value="1"/>
</dbReference>
<keyword evidence="3 8" id="KW-1133">Transmembrane helix</keyword>
<keyword evidence="12" id="KW-1185">Reference proteome</keyword>
<dbReference type="GO" id="GO:0006935">
    <property type="term" value="P:chemotaxis"/>
    <property type="evidence" value="ECO:0007669"/>
    <property type="project" value="InterPro"/>
</dbReference>
<dbReference type="RefSeq" id="WP_085757562.1">
    <property type="nucleotide sequence ID" value="NZ_CP019343.1"/>
</dbReference>
<dbReference type="Proteomes" id="UP000193450">
    <property type="component" value="Chromosome"/>
</dbReference>
<feature type="transmembrane region" description="Helical" evidence="8">
    <location>
        <begin position="12"/>
        <end position="30"/>
    </location>
</feature>
<dbReference type="InterPro" id="IPR004090">
    <property type="entry name" value="Chemotax_Me-accpt_rcpt"/>
</dbReference>
<evidence type="ECO:0000256" key="8">
    <source>
        <dbReference type="SAM" id="Phobius"/>
    </source>
</evidence>
<evidence type="ECO:0000313" key="11">
    <source>
        <dbReference type="EMBL" id="ARN73449.1"/>
    </source>
</evidence>
<dbReference type="SUPFAM" id="SSF58104">
    <property type="entry name" value="Methyl-accepting chemotaxis protein (MCP) signaling domain"/>
    <property type="match status" value="1"/>
</dbReference>
<dbReference type="PROSITE" id="PS50111">
    <property type="entry name" value="CHEMOTAXIS_TRANSDUC_2"/>
    <property type="match status" value="1"/>
</dbReference>
<dbReference type="EMBL" id="CP019343">
    <property type="protein sequence ID" value="ARN73449.1"/>
    <property type="molecule type" value="Genomic_DNA"/>
</dbReference>
<dbReference type="FunFam" id="1.10.287.950:FF:000001">
    <property type="entry name" value="Methyl-accepting chemotaxis sensory transducer"/>
    <property type="match status" value="1"/>
</dbReference>
<keyword evidence="2 8" id="KW-0812">Transmembrane</keyword>
<dbReference type="Gene3D" id="1.10.287.950">
    <property type="entry name" value="Methyl-accepting chemotaxis protein"/>
    <property type="match status" value="1"/>
</dbReference>
<dbReference type="GO" id="GO:0004888">
    <property type="term" value="F:transmembrane signaling receptor activity"/>
    <property type="evidence" value="ECO:0007669"/>
    <property type="project" value="InterPro"/>
</dbReference>
<sequence>MPLFSSSLLGRTLLPVGVAGIIILAVIHFALETINIATVAIAAVLLIAVAAWSIKSQVVSRLNELDTYLHLVISTETAPSNPLQDPGSDELATISNTLNSFIENLRDVMTNIRSDANGVLQGAEDQTQRMSNSVAQLETSSSEALNIAESIGQIADTSSTLSDNAGQIASTIGEALESLELGSDASNANQSSMKELVNNVELMSENIARLQEESAQIGSVLDVIGGIAEQTNLLALNAAIEAARAGEQGRGFAVVADEVRALAHRTQDSTGEIQTMVEGLQDKAQSAVQAMEQGRLLSSNSLEQSQQVESVLQQVQSVVANVDGLATQIAEGTTIQNNATDSINQQMSSIASQIREVSAGLGIISEKAHDQQDIANKVDSELNKICV</sequence>
<dbReference type="Pfam" id="PF00015">
    <property type="entry name" value="MCPsignal"/>
    <property type="match status" value="1"/>
</dbReference>
<reference evidence="11 12" key="1">
    <citation type="submission" date="2016-11" db="EMBL/GenBank/DDBJ databases">
        <title>Trade-off between light-utilization and light-protection in marine flavobacteria.</title>
        <authorList>
            <person name="Kumagai Y."/>
        </authorList>
    </citation>
    <scope>NUCLEOTIDE SEQUENCE [LARGE SCALE GENOMIC DNA]</scope>
    <source>
        <strain evidence="11 12">NBRC 107125</strain>
    </source>
</reference>
<dbReference type="PROSITE" id="PS50885">
    <property type="entry name" value="HAMP"/>
    <property type="match status" value="1"/>
</dbReference>
<dbReference type="PANTHER" id="PTHR32089">
    <property type="entry name" value="METHYL-ACCEPTING CHEMOTAXIS PROTEIN MCPB"/>
    <property type="match status" value="1"/>
</dbReference>
<dbReference type="GO" id="GO:0016020">
    <property type="term" value="C:membrane"/>
    <property type="evidence" value="ECO:0007669"/>
    <property type="project" value="UniProtKB-SubCell"/>
</dbReference>
<dbReference type="PRINTS" id="PR00260">
    <property type="entry name" value="CHEMTRNSDUCR"/>
</dbReference>
<keyword evidence="5 7" id="KW-0807">Transducer</keyword>
<evidence type="ECO:0000256" key="4">
    <source>
        <dbReference type="ARBA" id="ARBA00023136"/>
    </source>
</evidence>
<dbReference type="OrthoDB" id="5731264at2"/>
<accession>A0A1X9ND45</accession>
<dbReference type="InterPro" id="IPR004089">
    <property type="entry name" value="MCPsignal_dom"/>
</dbReference>
<evidence type="ECO:0000256" key="6">
    <source>
        <dbReference type="ARBA" id="ARBA00029447"/>
    </source>
</evidence>
<evidence type="ECO:0000256" key="5">
    <source>
        <dbReference type="ARBA" id="ARBA00023224"/>
    </source>
</evidence>
<dbReference type="PANTHER" id="PTHR32089:SF119">
    <property type="entry name" value="METHYL-ACCEPTING CHEMOTAXIS PROTEIN CTPL"/>
    <property type="match status" value="1"/>
</dbReference>
<keyword evidence="4 8" id="KW-0472">Membrane</keyword>
<feature type="domain" description="Methyl-accepting transducer" evidence="9">
    <location>
        <begin position="115"/>
        <end position="351"/>
    </location>
</feature>
<feature type="domain" description="HAMP" evidence="10">
    <location>
        <begin position="80"/>
        <end position="110"/>
    </location>
</feature>
<feature type="transmembrane region" description="Helical" evidence="8">
    <location>
        <begin position="36"/>
        <end position="54"/>
    </location>
</feature>
<evidence type="ECO:0000256" key="7">
    <source>
        <dbReference type="PROSITE-ProRule" id="PRU00284"/>
    </source>
</evidence>
<dbReference type="InterPro" id="IPR003660">
    <property type="entry name" value="HAMP_dom"/>
</dbReference>
<evidence type="ECO:0000256" key="3">
    <source>
        <dbReference type="ARBA" id="ARBA00022989"/>
    </source>
</evidence>
<dbReference type="GO" id="GO:0007165">
    <property type="term" value="P:signal transduction"/>
    <property type="evidence" value="ECO:0007669"/>
    <property type="project" value="UniProtKB-KW"/>
</dbReference>
<evidence type="ECO:0000256" key="2">
    <source>
        <dbReference type="ARBA" id="ARBA00022692"/>
    </source>
</evidence>
<dbReference type="AlphaFoldDB" id="A0A1X9ND45"/>
<evidence type="ECO:0000259" key="9">
    <source>
        <dbReference type="PROSITE" id="PS50111"/>
    </source>
</evidence>
<protein>
    <submittedName>
        <fullName evidence="11">Uncharacterized protein</fullName>
    </submittedName>
</protein>
<gene>
    <name evidence="11" type="ORF">BST96_04560</name>
</gene>